<organism evidence="2 3">
    <name type="scientific">Daldinia eschscholtzii</name>
    <dbReference type="NCBI Taxonomy" id="292717"/>
    <lineage>
        <taxon>Eukaryota</taxon>
        <taxon>Fungi</taxon>
        <taxon>Dikarya</taxon>
        <taxon>Ascomycota</taxon>
        <taxon>Pezizomycotina</taxon>
        <taxon>Sordariomycetes</taxon>
        <taxon>Xylariomycetidae</taxon>
        <taxon>Xylariales</taxon>
        <taxon>Hypoxylaceae</taxon>
        <taxon>Daldinia</taxon>
    </lineage>
</organism>
<evidence type="ECO:0008006" key="4">
    <source>
        <dbReference type="Google" id="ProtNLM"/>
    </source>
</evidence>
<keyword evidence="1" id="KW-0040">ANK repeat</keyword>
<dbReference type="PANTHER" id="PTHR34706">
    <property type="entry name" value="SLR1338 PROTEIN"/>
    <property type="match status" value="1"/>
</dbReference>
<gene>
    <name evidence="2" type="ORF">Daesc_005079</name>
</gene>
<dbReference type="PANTHER" id="PTHR34706:SF3">
    <property type="entry name" value="ANKYRIN REPEAT PROTEIN (AFU_ORTHOLOGUE AFUA_7G06200)"/>
    <property type="match status" value="1"/>
</dbReference>
<dbReference type="InterPro" id="IPR002110">
    <property type="entry name" value="Ankyrin_rpt"/>
</dbReference>
<keyword evidence="3" id="KW-1185">Reference proteome</keyword>
<comment type="caution">
    <text evidence="2">The sequence shown here is derived from an EMBL/GenBank/DDBJ whole genome shotgun (WGS) entry which is preliminary data.</text>
</comment>
<dbReference type="Proteomes" id="UP001369815">
    <property type="component" value="Unassembled WGS sequence"/>
</dbReference>
<dbReference type="AlphaFoldDB" id="A0AAX6MJH1"/>
<reference evidence="2 3" key="1">
    <citation type="journal article" date="2024" name="Front Chem Biol">
        <title>Unveiling the potential of Daldinia eschscholtzii MFLUCC 19-0629 through bioactivity and bioinformatics studies for enhanced sustainable agriculture production.</title>
        <authorList>
            <person name="Brooks S."/>
            <person name="Weaver J.A."/>
            <person name="Klomchit A."/>
            <person name="Alharthi S.A."/>
            <person name="Onlamun T."/>
            <person name="Nurani R."/>
            <person name="Vong T.K."/>
            <person name="Alberti F."/>
            <person name="Greco C."/>
        </authorList>
    </citation>
    <scope>NUCLEOTIDE SEQUENCE [LARGE SCALE GENOMIC DNA]</scope>
    <source>
        <strain evidence="2">MFLUCC 19-0629</strain>
    </source>
</reference>
<accession>A0AAX6MJH1</accession>
<dbReference type="PRINTS" id="PR01415">
    <property type="entry name" value="ANKYRIN"/>
</dbReference>
<evidence type="ECO:0000256" key="1">
    <source>
        <dbReference type="PROSITE-ProRule" id="PRU00023"/>
    </source>
</evidence>
<dbReference type="Pfam" id="PF12796">
    <property type="entry name" value="Ank_2"/>
    <property type="match status" value="1"/>
</dbReference>
<protein>
    <recommendedName>
        <fullName evidence="4">Ankyrin repeat protein</fullName>
    </recommendedName>
</protein>
<evidence type="ECO:0000313" key="3">
    <source>
        <dbReference type="Proteomes" id="UP001369815"/>
    </source>
</evidence>
<dbReference type="Gene3D" id="1.25.40.20">
    <property type="entry name" value="Ankyrin repeat-containing domain"/>
    <property type="match status" value="1"/>
</dbReference>
<dbReference type="EMBL" id="JBANMG010000005">
    <property type="protein sequence ID" value="KAK6952785.1"/>
    <property type="molecule type" value="Genomic_DNA"/>
</dbReference>
<dbReference type="SMART" id="SM00248">
    <property type="entry name" value="ANK"/>
    <property type="match status" value="3"/>
</dbReference>
<feature type="repeat" description="ANK" evidence="1">
    <location>
        <begin position="38"/>
        <end position="70"/>
    </location>
</feature>
<dbReference type="InterPro" id="IPR036770">
    <property type="entry name" value="Ankyrin_rpt-contain_sf"/>
</dbReference>
<proteinExistence type="predicted"/>
<dbReference type="PROSITE" id="PS50297">
    <property type="entry name" value="ANK_REP_REGION"/>
    <property type="match status" value="1"/>
</dbReference>
<sequence length="507" mass="56204">MSLYSEVATGALTEVALDNYLNTCKINDPSTEKGNDTFGLTPLAVAARNGHADLVRLLLEKGASVDALSSGLRTPLWIVTARGRGDNRAEIVQILLRYGANPTYSNPILQNGSTPLENELSQQKDPEVIHLLSQSGGKTKKALDLAMSLGRPDIDAAMGSSGQGGNVVEMIVHIVIAIILYIFGWVRNAALATGSVLKMYPIRGFADGPLSKEFQMALPQPKTKEEFEKGIGDFVAKNKLGKFFRKGSEQLLESIAAKAVEVQKDETSVLSEPENTENLIKLALYQPVIYCDDSGSMAPEGNNDGEDRMGDQRDLVERVARICTKIVPDDLGVHLRFINNQPGNTDNLKMDEIQNIMTQVTPRGCTEIGIQLRERILKPLLYSQYNENVKNLTRPLLISIITDGIPFGGRGSPETRNTLRDEIKRCQEYLLENGLPSRTVIFQISQIGSDKNSKEFLQKLREENLENVYITAQQLDSKFRELRNNEKDLEAWLFETLLEPILDKKSG</sequence>
<name>A0AAX6MJH1_9PEZI</name>
<dbReference type="SUPFAM" id="SSF48403">
    <property type="entry name" value="Ankyrin repeat"/>
    <property type="match status" value="1"/>
</dbReference>
<dbReference type="PROSITE" id="PS50088">
    <property type="entry name" value="ANK_REPEAT"/>
    <property type="match status" value="1"/>
</dbReference>
<evidence type="ECO:0000313" key="2">
    <source>
        <dbReference type="EMBL" id="KAK6952785.1"/>
    </source>
</evidence>